<dbReference type="OrthoDB" id="10266662at2759"/>
<name>A0A9W8LLP8_9FUNG</name>
<gene>
    <name evidence="5" type="primary">NOC2</name>
    <name evidence="5" type="ORF">GGI15_002305</name>
</gene>
<evidence type="ECO:0000256" key="1">
    <source>
        <dbReference type="ARBA" id="ARBA00004123"/>
    </source>
</evidence>
<comment type="subcellular location">
    <subcellularLocation>
        <location evidence="1">Nucleus</location>
    </subcellularLocation>
</comment>
<feature type="compositionally biased region" description="Acidic residues" evidence="4">
    <location>
        <begin position="174"/>
        <end position="217"/>
    </location>
</feature>
<evidence type="ECO:0000256" key="4">
    <source>
        <dbReference type="SAM" id="MobiDB-lite"/>
    </source>
</evidence>
<organism evidence="5 6">
    <name type="scientific">Coemansia interrupta</name>
    <dbReference type="NCBI Taxonomy" id="1126814"/>
    <lineage>
        <taxon>Eukaryota</taxon>
        <taxon>Fungi</taxon>
        <taxon>Fungi incertae sedis</taxon>
        <taxon>Zoopagomycota</taxon>
        <taxon>Kickxellomycotina</taxon>
        <taxon>Kickxellomycetes</taxon>
        <taxon>Kickxellales</taxon>
        <taxon>Kickxellaceae</taxon>
        <taxon>Coemansia</taxon>
    </lineage>
</organism>
<keyword evidence="6" id="KW-1185">Reference proteome</keyword>
<reference evidence="5" key="1">
    <citation type="submission" date="2022-07" db="EMBL/GenBank/DDBJ databases">
        <title>Phylogenomic reconstructions and comparative analyses of Kickxellomycotina fungi.</title>
        <authorList>
            <person name="Reynolds N.K."/>
            <person name="Stajich J.E."/>
            <person name="Barry K."/>
            <person name="Grigoriev I.V."/>
            <person name="Crous P."/>
            <person name="Smith M.E."/>
        </authorList>
    </citation>
    <scope>NUCLEOTIDE SEQUENCE</scope>
    <source>
        <strain evidence="5">BCRC 34489</strain>
    </source>
</reference>
<dbReference type="AlphaFoldDB" id="A0A9W8LLP8"/>
<feature type="region of interest" description="Disordered" evidence="4">
    <location>
        <begin position="84"/>
        <end position="225"/>
    </location>
</feature>
<evidence type="ECO:0000256" key="3">
    <source>
        <dbReference type="ARBA" id="ARBA00023242"/>
    </source>
</evidence>
<dbReference type="EMBL" id="JANBUM010000117">
    <property type="protein sequence ID" value="KAJ2784288.1"/>
    <property type="molecule type" value="Genomic_DNA"/>
</dbReference>
<feature type="compositionally biased region" description="Acidic residues" evidence="4">
    <location>
        <begin position="90"/>
        <end position="138"/>
    </location>
</feature>
<feature type="compositionally biased region" description="Basic residues" evidence="4">
    <location>
        <begin position="1"/>
        <end position="15"/>
    </location>
</feature>
<evidence type="ECO:0000256" key="2">
    <source>
        <dbReference type="ARBA" id="ARBA00005907"/>
    </source>
</evidence>
<feature type="region of interest" description="Disordered" evidence="4">
    <location>
        <begin position="1"/>
        <end position="63"/>
    </location>
</feature>
<sequence length="726" mass="82268">MGKAKKSTKKFNQKHLKGELERRNSHKKNQQLIKKRELKKGKRSGTGHDQEEDDGFTGIEEVDSLAEFAESSLKGAGANMDISKFMEADPNNDDDSTDEEDLAALLGEDDDDEIDADSDQESEDGDGAEDEDMDSDEEAVFKQQFEAMKEKDPEFFKFMQNNDPEFMKVMNEADASDDSDEENEEDEAESDNSEDGDGSDDDVEMDDAGQSDEEEEEDKPKGTPVTVKMLSTWENSIKTSNSLKSFKQLMLALHAASHMESEKDTSRDTPFRIEGVQVFNKTISTAIRAAPPAFAHFAPIVNNKVDRKASGKKWKIINALIKSYLTSLLELIKQMSDPMMIQYLIKESERMIPYFGCYTRFTRDMVKEMLRQFGSASADDNLRVLSLLIIRQLVEGASADITDMALKGIYLTYVRSSNVKNVGSLTTIQLMRNCGVELYGNDANASYQHAFVYIRQLAIHLRNSMQLRSKESFRAIYNWQFINSLSFWTEVLATYCGDRADEQPDFCATLESLIYPLTQIILGVVRLVPTSKFFPLRIHCLNQLLRLSSSTGIYIPVIPLIIEILESPEFTSKRPVKSTLKRPQLETTLKASKEYEHTRIYLEVVLEYAFDLLADAFASQSVRIAFPEWSVPAVLQIKRWRKRAGKSWSKFSKQLQGLLEKVDQTSRLVEQNRSKIEFAPGNMTAANQFMNDVHPDKTPVGAYAASLRKVRAQQRATLVEAEMEQD</sequence>
<comment type="caution">
    <text evidence="5">The sequence shown here is derived from an EMBL/GenBank/DDBJ whole genome shotgun (WGS) entry which is preliminary data.</text>
</comment>
<evidence type="ECO:0000313" key="6">
    <source>
        <dbReference type="Proteomes" id="UP001140172"/>
    </source>
</evidence>
<dbReference type="GO" id="GO:0005654">
    <property type="term" value="C:nucleoplasm"/>
    <property type="evidence" value="ECO:0007669"/>
    <property type="project" value="TreeGrafter"/>
</dbReference>
<keyword evidence="3" id="KW-0539">Nucleus</keyword>
<dbReference type="GO" id="GO:0042273">
    <property type="term" value="P:ribosomal large subunit biogenesis"/>
    <property type="evidence" value="ECO:0007669"/>
    <property type="project" value="TreeGrafter"/>
</dbReference>
<dbReference type="GO" id="GO:0030691">
    <property type="term" value="C:Noc2p-Noc3p complex"/>
    <property type="evidence" value="ECO:0007669"/>
    <property type="project" value="TreeGrafter"/>
</dbReference>
<dbReference type="Pfam" id="PF03715">
    <property type="entry name" value="Noc2"/>
    <property type="match status" value="1"/>
</dbReference>
<feature type="compositionally biased region" description="Basic residues" evidence="4">
    <location>
        <begin position="36"/>
        <end position="45"/>
    </location>
</feature>
<evidence type="ECO:0000313" key="5">
    <source>
        <dbReference type="EMBL" id="KAJ2784288.1"/>
    </source>
</evidence>
<feature type="compositionally biased region" description="Acidic residues" evidence="4">
    <location>
        <begin position="50"/>
        <end position="63"/>
    </location>
</feature>
<accession>A0A9W8LLP8</accession>
<protein>
    <submittedName>
        <fullName evidence="5">Nucleolar Complex 2 protein</fullName>
    </submittedName>
</protein>
<dbReference type="GO" id="GO:0005730">
    <property type="term" value="C:nucleolus"/>
    <property type="evidence" value="ECO:0007669"/>
    <property type="project" value="TreeGrafter"/>
</dbReference>
<dbReference type="PANTHER" id="PTHR12687:SF4">
    <property type="entry name" value="NUCLEOLAR COMPLEX PROTEIN 2 HOMOLOG"/>
    <property type="match status" value="1"/>
</dbReference>
<dbReference type="Proteomes" id="UP001140172">
    <property type="component" value="Unassembled WGS sequence"/>
</dbReference>
<dbReference type="GO" id="GO:0030690">
    <property type="term" value="C:Noc1p-Noc2p complex"/>
    <property type="evidence" value="ECO:0007669"/>
    <property type="project" value="TreeGrafter"/>
</dbReference>
<proteinExistence type="inferred from homology"/>
<dbReference type="InterPro" id="IPR005343">
    <property type="entry name" value="Noc2"/>
</dbReference>
<dbReference type="PANTHER" id="PTHR12687">
    <property type="entry name" value="NUCLEOLAR COMPLEX 2 AND RAD4-RELATED"/>
    <property type="match status" value="1"/>
</dbReference>
<comment type="similarity">
    <text evidence="2">Belongs to the NOC2 family.</text>
</comment>